<feature type="compositionally biased region" description="Basic and acidic residues" evidence="1">
    <location>
        <begin position="1016"/>
        <end position="1025"/>
    </location>
</feature>
<dbReference type="RefSeq" id="XP_029720422.1">
    <property type="nucleotide sequence ID" value="XM_029864562.2"/>
</dbReference>
<feature type="compositionally biased region" description="Acidic residues" evidence="1">
    <location>
        <begin position="767"/>
        <end position="776"/>
    </location>
</feature>
<reference evidence="2" key="2">
    <citation type="submission" date="2025-05" db="UniProtKB">
        <authorList>
            <consortium name="EnsemblMetazoa"/>
        </authorList>
    </citation>
    <scope>IDENTIFICATION</scope>
    <source>
        <strain evidence="2">Foshan</strain>
    </source>
</reference>
<evidence type="ECO:0000256" key="1">
    <source>
        <dbReference type="SAM" id="MobiDB-lite"/>
    </source>
</evidence>
<feature type="region of interest" description="Disordered" evidence="1">
    <location>
        <begin position="630"/>
        <end position="675"/>
    </location>
</feature>
<keyword evidence="3" id="KW-1185">Reference proteome</keyword>
<evidence type="ECO:0000313" key="2">
    <source>
        <dbReference type="EnsemblMetazoa" id="AALFPA23_006020.P7782"/>
    </source>
</evidence>
<feature type="region of interest" description="Disordered" evidence="1">
    <location>
        <begin position="1004"/>
        <end position="1053"/>
    </location>
</feature>
<feature type="compositionally biased region" description="Basic residues" evidence="1">
    <location>
        <begin position="652"/>
        <end position="667"/>
    </location>
</feature>
<sequence length="1053" mass="117110">MAKGAKKKTKWVSLSLASTTAGTVPAAEHHEAASESSRGTKKSAYSAPNLDRSSCSENAPSNVAFVERKSPWNTNNGYFRSQSTDESNGQTYPNGYRTHPSRNYSAHFKSHYNKSSYYHNGSRRPHYSSYNDRSRSNNVNEPKSEQNGAVIINEEEYTKITTPRQDVLFKKGYLSRPKKHTTTSTTSANESGTATGSSSVNGTTTDGSDAALGSGTVSTAESVTSDSTYLTDGHLLDYPAPLPYFGYIDPSGVLVMNGFAVDNSGYPYMNGGQTYIYPPNYHCPSTFNEDAQTGDAEEEDPAASIGDQIQSSESFNGISESAVQGLQDTVDSDIMFNSISEETVEALVSENDGADSNQQVPQQSMLSPLDSSYDLAQYYNNFYYGCMLTPFPVVNGDMYYDQFGGVSEEEQVREQSFRRRKKRYRNLDEYPPTFYPDGTVDTMYQYSNVSNISENGMPNPTEVPVDFVAFESTSNDRTVPTLPPITENIDTTNQTTSELPSSHQADQCASPSRSSKPANPAKVEDRSPPSAVSQSSGKPRSHVQKTRKKDLIEMTRAFAEQNIDLSRPVSLYKSPEDKTSEASEWKTVRNGKEVAIKDDREVSVRDTIKKSKEDSEPVKTEKLFFDDCKPDQSVVSGVSDETRRSKKEATSKKGKKTAKGKGKKQKRQAVANHQTGFEVIEPEFIVDKKDLSQARNEEPIAVYDEDLDEDDTEVHAEINVELEEVQNLNLNEVEPISSTSVIEHDVDDDDEECLENDLHGIQLSDLQLEEGNQEDESSQKEVEEQEIIDPVSQESEIVNISEEIIEEHTMPQIEENVEVHENIEVQEVLSDSKEVNTIEGTTPNQASAEDINLIETVLPLESTSLVQLEDHELGVEEEEEQKCKHFSMDEYSEEFDSGVQSPAAFTSSSSDSKDRKSSSSSFGSQDIHLTDAVTKWLSETLSNKRLEEMFVLPEDPLLLHRIHQFNVLNFDESLVVSSDTYSSSSEDDAEDSVDSDYMSDVQVKKRELNGGPEGQQKTELKKDQLAKQTANGHHRLMNGGDHSNHKQKRCIIM</sequence>
<feature type="region of interest" description="Disordered" evidence="1">
    <location>
        <begin position="474"/>
        <end position="548"/>
    </location>
</feature>
<protein>
    <submittedName>
        <fullName evidence="2">Uncharacterized protein</fullName>
    </submittedName>
</protein>
<accession>A0ABM1Y5V9</accession>
<dbReference type="RefSeq" id="XP_029720423.1">
    <property type="nucleotide sequence ID" value="XM_029864563.2"/>
</dbReference>
<organism evidence="2 3">
    <name type="scientific">Aedes albopictus</name>
    <name type="common">Asian tiger mosquito</name>
    <name type="synonym">Stegomyia albopicta</name>
    <dbReference type="NCBI Taxonomy" id="7160"/>
    <lineage>
        <taxon>Eukaryota</taxon>
        <taxon>Metazoa</taxon>
        <taxon>Ecdysozoa</taxon>
        <taxon>Arthropoda</taxon>
        <taxon>Hexapoda</taxon>
        <taxon>Insecta</taxon>
        <taxon>Pterygota</taxon>
        <taxon>Neoptera</taxon>
        <taxon>Endopterygota</taxon>
        <taxon>Diptera</taxon>
        <taxon>Nematocera</taxon>
        <taxon>Culicoidea</taxon>
        <taxon>Culicidae</taxon>
        <taxon>Culicinae</taxon>
        <taxon>Aedini</taxon>
        <taxon>Aedes</taxon>
        <taxon>Stegomyia</taxon>
    </lineage>
</organism>
<dbReference type="EnsemblMetazoa" id="AALFPA23_006020.R7782">
    <property type="protein sequence ID" value="AALFPA23_006020.P7782"/>
    <property type="gene ID" value="AALFPA23_006020"/>
</dbReference>
<feature type="compositionally biased region" description="Polar residues" evidence="1">
    <location>
        <begin position="182"/>
        <end position="207"/>
    </location>
</feature>
<dbReference type="GeneID" id="109407553"/>
<evidence type="ECO:0000313" key="3">
    <source>
        <dbReference type="Proteomes" id="UP000069940"/>
    </source>
</evidence>
<feature type="region of interest" description="Disordered" evidence="1">
    <location>
        <begin position="171"/>
        <end position="224"/>
    </location>
</feature>
<dbReference type="Proteomes" id="UP000069940">
    <property type="component" value="Unassembled WGS sequence"/>
</dbReference>
<feature type="region of interest" description="Disordered" evidence="1">
    <location>
        <begin position="893"/>
        <end position="924"/>
    </location>
</feature>
<feature type="compositionally biased region" description="Polar residues" evidence="1">
    <location>
        <begin position="71"/>
        <end position="93"/>
    </location>
</feature>
<feature type="region of interest" description="Disordered" evidence="1">
    <location>
        <begin position="765"/>
        <end position="788"/>
    </location>
</feature>
<feature type="compositionally biased region" description="Basic and acidic residues" evidence="1">
    <location>
        <begin position="640"/>
        <end position="651"/>
    </location>
</feature>
<feature type="compositionally biased region" description="Polar residues" evidence="1">
    <location>
        <begin position="488"/>
        <end position="517"/>
    </location>
</feature>
<dbReference type="EnsemblMetazoa" id="AALFPA23_006020.R7781">
    <property type="protein sequence ID" value="AALFPA23_006020.P7781"/>
    <property type="gene ID" value="AALFPA23_006020"/>
</dbReference>
<feature type="region of interest" description="Disordered" evidence="1">
    <location>
        <begin position="17"/>
        <end position="150"/>
    </location>
</feature>
<feature type="compositionally biased region" description="Low complexity" evidence="1">
    <location>
        <begin position="127"/>
        <end position="140"/>
    </location>
</feature>
<feature type="compositionally biased region" description="Polar residues" evidence="1">
    <location>
        <begin position="51"/>
        <end position="61"/>
    </location>
</feature>
<feature type="compositionally biased region" description="Polar residues" evidence="1">
    <location>
        <begin position="215"/>
        <end position="224"/>
    </location>
</feature>
<name>A0ABM1Y5V9_AEDAL</name>
<feature type="compositionally biased region" description="Basic residues" evidence="1">
    <location>
        <begin position="539"/>
        <end position="548"/>
    </location>
</feature>
<proteinExistence type="predicted"/>
<reference evidence="3" key="1">
    <citation type="journal article" date="2015" name="Proc. Natl. Acad. Sci. U.S.A.">
        <title>Genome sequence of the Asian Tiger mosquito, Aedes albopictus, reveals insights into its biology, genetics, and evolution.</title>
        <authorList>
            <person name="Chen X.G."/>
            <person name="Jiang X."/>
            <person name="Gu J."/>
            <person name="Xu M."/>
            <person name="Wu Y."/>
            <person name="Deng Y."/>
            <person name="Zhang C."/>
            <person name="Bonizzoni M."/>
            <person name="Dermauw W."/>
            <person name="Vontas J."/>
            <person name="Armbruster P."/>
            <person name="Huang X."/>
            <person name="Yang Y."/>
            <person name="Zhang H."/>
            <person name="He W."/>
            <person name="Peng H."/>
            <person name="Liu Y."/>
            <person name="Wu K."/>
            <person name="Chen J."/>
            <person name="Lirakis M."/>
            <person name="Topalis P."/>
            <person name="Van Leeuwen T."/>
            <person name="Hall A.B."/>
            <person name="Jiang X."/>
            <person name="Thorpe C."/>
            <person name="Mueller R.L."/>
            <person name="Sun C."/>
            <person name="Waterhouse R.M."/>
            <person name="Yan G."/>
            <person name="Tu Z.J."/>
            <person name="Fang X."/>
            <person name="James A.A."/>
        </authorList>
    </citation>
    <scope>NUCLEOTIDE SEQUENCE [LARGE SCALE GENOMIC DNA]</scope>
    <source>
        <strain evidence="3">Foshan</strain>
    </source>
</reference>